<dbReference type="PANTHER" id="PTHR45798">
    <property type="entry name" value="RING-H2 FINGER PROTEIN ATL61-RELATED-RELATED"/>
    <property type="match status" value="1"/>
</dbReference>
<dbReference type="GO" id="GO:0008270">
    <property type="term" value="F:zinc ion binding"/>
    <property type="evidence" value="ECO:0007669"/>
    <property type="project" value="UniProtKB-KW"/>
</dbReference>
<name>A0A7M5X5V6_9CNID</name>
<keyword evidence="5" id="KW-1133">Transmembrane helix</keyword>
<evidence type="ECO:0000259" key="6">
    <source>
        <dbReference type="PROSITE" id="PS50089"/>
    </source>
</evidence>
<keyword evidence="5" id="KW-0812">Transmembrane</keyword>
<sequence>MNYPSELILPFCLLIMLIVLYIAQKLFGCSCFKKPNNNRDLVGENYRDHYGLILEESRSFNNDSSKDSYLARFDFGCCFFLITNKLHSASLMYIPHADKFEYGTVDITGEPNNHTSKHSINDVCPICFETFTIKQKIVLLDCQHAFHSTCIAKWLKKCVKKHKGTCPLCKDFIDTEIVYTNCEDGAYAFDVLSTYSSHSDYGQQRTRESYALGFANV</sequence>
<dbReference type="SMART" id="SM00184">
    <property type="entry name" value="RING"/>
    <property type="match status" value="1"/>
</dbReference>
<dbReference type="OrthoDB" id="8062037at2759"/>
<evidence type="ECO:0000256" key="3">
    <source>
        <dbReference type="ARBA" id="ARBA00022833"/>
    </source>
</evidence>
<dbReference type="AlphaFoldDB" id="A0A7M5X5V6"/>
<feature type="transmembrane region" description="Helical" evidence="5">
    <location>
        <begin position="7"/>
        <end position="27"/>
    </location>
</feature>
<organism evidence="7 8">
    <name type="scientific">Clytia hemisphaerica</name>
    <dbReference type="NCBI Taxonomy" id="252671"/>
    <lineage>
        <taxon>Eukaryota</taxon>
        <taxon>Metazoa</taxon>
        <taxon>Cnidaria</taxon>
        <taxon>Hydrozoa</taxon>
        <taxon>Hydroidolina</taxon>
        <taxon>Leptothecata</taxon>
        <taxon>Obeliida</taxon>
        <taxon>Clytiidae</taxon>
        <taxon>Clytia</taxon>
    </lineage>
</organism>
<evidence type="ECO:0000256" key="4">
    <source>
        <dbReference type="PROSITE-ProRule" id="PRU00175"/>
    </source>
</evidence>
<dbReference type="EnsemblMetazoa" id="CLYHEMT018316.1">
    <property type="protein sequence ID" value="CLYHEMP018316.1"/>
    <property type="gene ID" value="CLYHEMG018316"/>
</dbReference>
<dbReference type="SUPFAM" id="SSF57850">
    <property type="entry name" value="RING/U-box"/>
    <property type="match status" value="1"/>
</dbReference>
<evidence type="ECO:0000313" key="8">
    <source>
        <dbReference type="Proteomes" id="UP000594262"/>
    </source>
</evidence>
<keyword evidence="3" id="KW-0862">Zinc</keyword>
<dbReference type="Proteomes" id="UP000594262">
    <property type="component" value="Unplaced"/>
</dbReference>
<dbReference type="Pfam" id="PF13639">
    <property type="entry name" value="zf-RING_2"/>
    <property type="match status" value="1"/>
</dbReference>
<accession>A0A7M5X5V6</accession>
<keyword evidence="1" id="KW-0479">Metal-binding</keyword>
<proteinExistence type="predicted"/>
<evidence type="ECO:0000256" key="1">
    <source>
        <dbReference type="ARBA" id="ARBA00022723"/>
    </source>
</evidence>
<dbReference type="PROSITE" id="PS50089">
    <property type="entry name" value="ZF_RING_2"/>
    <property type="match status" value="1"/>
</dbReference>
<feature type="domain" description="RING-type" evidence="6">
    <location>
        <begin position="124"/>
        <end position="170"/>
    </location>
</feature>
<keyword evidence="8" id="KW-1185">Reference proteome</keyword>
<dbReference type="PANTHER" id="PTHR45798:SF97">
    <property type="entry name" value="ALCOHOL-SENSITIVE RING FINGER PROTEIN 1"/>
    <property type="match status" value="1"/>
</dbReference>
<evidence type="ECO:0000313" key="7">
    <source>
        <dbReference type="EnsemblMetazoa" id="CLYHEMP018316.1"/>
    </source>
</evidence>
<dbReference type="InterPro" id="IPR013083">
    <property type="entry name" value="Znf_RING/FYVE/PHD"/>
</dbReference>
<evidence type="ECO:0000256" key="5">
    <source>
        <dbReference type="SAM" id="Phobius"/>
    </source>
</evidence>
<dbReference type="InterPro" id="IPR001841">
    <property type="entry name" value="Znf_RING"/>
</dbReference>
<dbReference type="InterPro" id="IPR052788">
    <property type="entry name" value="RING-type_E3_ligase_ATL"/>
</dbReference>
<protein>
    <recommendedName>
        <fullName evidence="6">RING-type domain-containing protein</fullName>
    </recommendedName>
</protein>
<keyword evidence="2 4" id="KW-0863">Zinc-finger</keyword>
<evidence type="ECO:0000256" key="2">
    <source>
        <dbReference type="ARBA" id="ARBA00022771"/>
    </source>
</evidence>
<dbReference type="Gene3D" id="3.30.40.10">
    <property type="entry name" value="Zinc/RING finger domain, C3HC4 (zinc finger)"/>
    <property type="match status" value="1"/>
</dbReference>
<keyword evidence="5" id="KW-0472">Membrane</keyword>
<reference evidence="7" key="1">
    <citation type="submission" date="2021-01" db="UniProtKB">
        <authorList>
            <consortium name="EnsemblMetazoa"/>
        </authorList>
    </citation>
    <scope>IDENTIFICATION</scope>
</reference>